<proteinExistence type="predicted"/>
<dbReference type="AlphaFoldDB" id="A0A158HRS0"/>
<dbReference type="STRING" id="326474.AWB65_03749"/>
<gene>
    <name evidence="2" type="ORF">AWB65_03749</name>
</gene>
<keyword evidence="1" id="KW-0732">Signal</keyword>
<dbReference type="RefSeq" id="WP_087668551.1">
    <property type="nucleotide sequence ID" value="NZ_FCNW02000020.1"/>
</dbReference>
<dbReference type="OrthoDB" id="9111896at2"/>
<feature type="signal peptide" evidence="1">
    <location>
        <begin position="1"/>
        <end position="23"/>
    </location>
</feature>
<dbReference type="Proteomes" id="UP000054977">
    <property type="component" value="Unassembled WGS sequence"/>
</dbReference>
<name>A0A158HRS0_9BURK</name>
<feature type="chain" id="PRO_5011109012" evidence="1">
    <location>
        <begin position="24"/>
        <end position="89"/>
    </location>
</feature>
<dbReference type="InterPro" id="IPR025421">
    <property type="entry name" value="DUF4148"/>
</dbReference>
<evidence type="ECO:0000256" key="1">
    <source>
        <dbReference type="SAM" id="SignalP"/>
    </source>
</evidence>
<sequence>MKKTLCTLLAAAILAPFASFAHAADGQLTRAQVRADLVQMEAAGYRPSTHDADYPSAIQSAEAKVQAMNERSVAQDNARNAAQVVHAAQ</sequence>
<organism evidence="2 3">
    <name type="scientific">Caballeronia humi</name>
    <dbReference type="NCBI Taxonomy" id="326474"/>
    <lineage>
        <taxon>Bacteria</taxon>
        <taxon>Pseudomonadati</taxon>
        <taxon>Pseudomonadota</taxon>
        <taxon>Betaproteobacteria</taxon>
        <taxon>Burkholderiales</taxon>
        <taxon>Burkholderiaceae</taxon>
        <taxon>Caballeronia</taxon>
    </lineage>
</organism>
<protein>
    <submittedName>
        <fullName evidence="2">Membrane protein</fullName>
    </submittedName>
</protein>
<dbReference type="EMBL" id="FCNW02000020">
    <property type="protein sequence ID" value="SAL47075.1"/>
    <property type="molecule type" value="Genomic_DNA"/>
</dbReference>
<keyword evidence="3" id="KW-1185">Reference proteome</keyword>
<evidence type="ECO:0000313" key="2">
    <source>
        <dbReference type="EMBL" id="SAL47075.1"/>
    </source>
</evidence>
<dbReference type="Pfam" id="PF13663">
    <property type="entry name" value="DUF4148"/>
    <property type="match status" value="1"/>
</dbReference>
<comment type="caution">
    <text evidence="2">The sequence shown here is derived from an EMBL/GenBank/DDBJ whole genome shotgun (WGS) entry which is preliminary data.</text>
</comment>
<evidence type="ECO:0000313" key="3">
    <source>
        <dbReference type="Proteomes" id="UP000054977"/>
    </source>
</evidence>
<reference evidence="2" key="1">
    <citation type="submission" date="2016-01" db="EMBL/GenBank/DDBJ databases">
        <authorList>
            <person name="Peeters C."/>
        </authorList>
    </citation>
    <scope>NUCLEOTIDE SEQUENCE [LARGE SCALE GENOMIC DNA]</scope>
    <source>
        <strain evidence="2">LMG 22934</strain>
    </source>
</reference>
<accession>A0A158HRS0</accession>